<evidence type="ECO:0000313" key="1">
    <source>
        <dbReference type="EMBL" id="CAH2097336.1"/>
    </source>
</evidence>
<dbReference type="AlphaFoldDB" id="A0AAU9UCI7"/>
<keyword evidence="2" id="KW-1185">Reference proteome</keyword>
<dbReference type="PANTHER" id="PTHR15192">
    <property type="entry name" value="PROTEIN CBG05349"/>
    <property type="match status" value="1"/>
</dbReference>
<comment type="caution">
    <text evidence="1">The sequence shown here is derived from an EMBL/GenBank/DDBJ whole genome shotgun (WGS) entry which is preliminary data.</text>
</comment>
<proteinExistence type="predicted"/>
<dbReference type="PANTHER" id="PTHR15192:SF8">
    <property type="entry name" value="FAD_NAD(P)-BINDING DOMAIN-CONTAINING PROTEIN"/>
    <property type="match status" value="1"/>
</dbReference>
<gene>
    <name evidence="1" type="ORF">EEDITHA_LOCUS12572</name>
</gene>
<dbReference type="Gene3D" id="3.50.50.60">
    <property type="entry name" value="FAD/NAD(P)-binding domain"/>
    <property type="match status" value="1"/>
</dbReference>
<accession>A0AAU9UCI7</accession>
<dbReference type="EMBL" id="CAKOGL010000018">
    <property type="protein sequence ID" value="CAH2097336.1"/>
    <property type="molecule type" value="Genomic_DNA"/>
</dbReference>
<protein>
    <recommendedName>
        <fullName evidence="3">Oxidative stress-induced growth inhibitor 1</fullName>
    </recommendedName>
</protein>
<dbReference type="Proteomes" id="UP001153954">
    <property type="component" value="Unassembled WGS sequence"/>
</dbReference>
<sequence>MRDNIKSCQHTLSDDVVYKDVVIIGNGPSGMVTSFMLAGNVPYLKQIPDDLPIDEMLKARLQNLPPGQNLLETDLMELAEGLEGRSQNPIPLLIDNLLRPCADLGLQEDSLIEWRYDVEKQIDHIVLGKGPPGGAWPSLPGSVRTLSPAAWLALPPHASAGPRPAARLPARAVAAYCRRYVTACRLQRYFRSGTIVTHVGLAPRVAPPCRVSCPRNAKFCVSGYDQREGRSFRYVCARVALACGAGDRPNALAAPAPLARSPSLARSLSLALAPTRAAHALPVAERALRRLAEREDARDATVLVVGSGVSAADVVRLARAARLHAAHVHRDPPDALARLAPAAYPDYAHVYKMMLDGPEGNHPYYTPYPDHTIVEITPITQKEPSPKLKDDIGDEMIALKRVKLVNLVTHETVELTVSLIAVLIGSKPDLFFLQTNFNVNNMNVQSECNKCIEKKEREDNQRQCFLRNHWHYIKSVLGQSIQICKSRYLNYSEINGNTDTRCELPDCNIRIKCECNNLELEKAVKCQCEIIPYSDSVKQRNRCQCQLTNPYSDGIGFGIDPTKPVDGRSNPIAIDKSTHEVLNAPKGMYALGPLTADNFIRFIPGGAVALVAHIHKEIKQTE</sequence>
<evidence type="ECO:0008006" key="3">
    <source>
        <dbReference type="Google" id="ProtNLM"/>
    </source>
</evidence>
<organism evidence="1 2">
    <name type="scientific">Euphydryas editha</name>
    <name type="common">Edith's checkerspot</name>
    <dbReference type="NCBI Taxonomy" id="104508"/>
    <lineage>
        <taxon>Eukaryota</taxon>
        <taxon>Metazoa</taxon>
        <taxon>Ecdysozoa</taxon>
        <taxon>Arthropoda</taxon>
        <taxon>Hexapoda</taxon>
        <taxon>Insecta</taxon>
        <taxon>Pterygota</taxon>
        <taxon>Neoptera</taxon>
        <taxon>Endopterygota</taxon>
        <taxon>Lepidoptera</taxon>
        <taxon>Glossata</taxon>
        <taxon>Ditrysia</taxon>
        <taxon>Papilionoidea</taxon>
        <taxon>Nymphalidae</taxon>
        <taxon>Nymphalinae</taxon>
        <taxon>Euphydryas</taxon>
    </lineage>
</organism>
<evidence type="ECO:0000313" key="2">
    <source>
        <dbReference type="Proteomes" id="UP001153954"/>
    </source>
</evidence>
<dbReference type="InterPro" id="IPR029731">
    <property type="entry name" value="OSGIN1/2"/>
</dbReference>
<reference evidence="1" key="1">
    <citation type="submission" date="2022-03" db="EMBL/GenBank/DDBJ databases">
        <authorList>
            <person name="Tunstrom K."/>
        </authorList>
    </citation>
    <scope>NUCLEOTIDE SEQUENCE</scope>
</reference>
<name>A0AAU9UCI7_EUPED</name>
<dbReference type="SUPFAM" id="SSF51905">
    <property type="entry name" value="FAD/NAD(P)-binding domain"/>
    <property type="match status" value="1"/>
</dbReference>
<dbReference type="InterPro" id="IPR036188">
    <property type="entry name" value="FAD/NAD-bd_sf"/>
</dbReference>